<dbReference type="KEGG" id="dez:DKM44_09225"/>
<dbReference type="RefSeq" id="WP_109827116.1">
    <property type="nucleotide sequence ID" value="NZ_CP029494.1"/>
</dbReference>
<accession>A0A2Z3JPG1</accession>
<dbReference type="EMBL" id="CP029494">
    <property type="protein sequence ID" value="AWN23388.1"/>
    <property type="molecule type" value="Genomic_DNA"/>
</dbReference>
<feature type="chain" id="PRO_5016365481" evidence="1">
    <location>
        <begin position="23"/>
        <end position="144"/>
    </location>
</feature>
<keyword evidence="3" id="KW-1185">Reference proteome</keyword>
<dbReference type="OrthoDB" id="68131at2"/>
<name>A0A2Z3JPG1_9DEIO</name>
<evidence type="ECO:0000313" key="2">
    <source>
        <dbReference type="EMBL" id="AWN23388.1"/>
    </source>
</evidence>
<evidence type="ECO:0000313" key="3">
    <source>
        <dbReference type="Proteomes" id="UP000245368"/>
    </source>
</evidence>
<reference evidence="2 3" key="1">
    <citation type="submission" date="2018-05" db="EMBL/GenBank/DDBJ databases">
        <title>Complete Genome Sequence of Deinococcus sp. strain 17bor-2.</title>
        <authorList>
            <person name="Srinivasan S."/>
        </authorList>
    </citation>
    <scope>NUCLEOTIDE SEQUENCE [LARGE SCALE GENOMIC DNA]</scope>
    <source>
        <strain evidence="2 3">17bor-2</strain>
    </source>
</reference>
<protein>
    <submittedName>
        <fullName evidence="2">Uncharacterized protein</fullName>
    </submittedName>
</protein>
<dbReference type="Proteomes" id="UP000245368">
    <property type="component" value="Chromosome"/>
</dbReference>
<evidence type="ECO:0000256" key="1">
    <source>
        <dbReference type="SAM" id="SignalP"/>
    </source>
</evidence>
<proteinExistence type="predicted"/>
<gene>
    <name evidence="2" type="ORF">DKM44_09225</name>
</gene>
<organism evidence="2 3">
    <name type="scientific">Deinococcus irradiatisoli</name>
    <dbReference type="NCBI Taxonomy" id="2202254"/>
    <lineage>
        <taxon>Bacteria</taxon>
        <taxon>Thermotogati</taxon>
        <taxon>Deinococcota</taxon>
        <taxon>Deinococci</taxon>
        <taxon>Deinococcales</taxon>
        <taxon>Deinococcaceae</taxon>
        <taxon>Deinococcus</taxon>
    </lineage>
</organism>
<keyword evidence="1" id="KW-0732">Signal</keyword>
<feature type="signal peptide" evidence="1">
    <location>
        <begin position="1"/>
        <end position="22"/>
    </location>
</feature>
<sequence>MKYKLGFLLTTLTISLASSAFASGAVKESNLTGFKLPAGAVELTDDDFPDDLVGYLEDTASGLGGKCEYHELLTWDTGDEPALADALSADLPSDFALKNLDTGHIDKDNDYQTFSLTSSKVTYAAVFMYSSKDAQLAWCNVVKK</sequence>
<dbReference type="AlphaFoldDB" id="A0A2Z3JPG1"/>